<protein>
    <submittedName>
        <fullName evidence="1">Uncharacterized protein</fullName>
    </submittedName>
</protein>
<gene>
    <name evidence="1" type="ORF">RhiirA1_478044</name>
</gene>
<dbReference type="EMBL" id="LLXH01003580">
    <property type="protein sequence ID" value="PKC54064.1"/>
    <property type="molecule type" value="Genomic_DNA"/>
</dbReference>
<evidence type="ECO:0000313" key="2">
    <source>
        <dbReference type="Proteomes" id="UP000232688"/>
    </source>
</evidence>
<reference evidence="1 2" key="2">
    <citation type="submission" date="2017-10" db="EMBL/GenBank/DDBJ databases">
        <title>Genome analyses suggest a sexual origin of heterokaryosis in a supposedly ancient asexual fungus.</title>
        <authorList>
            <person name="Corradi N."/>
            <person name="Sedzielewska K."/>
            <person name="Noel J."/>
            <person name="Charron P."/>
            <person name="Farinelli L."/>
            <person name="Marton T."/>
            <person name="Kruger M."/>
            <person name="Pelin A."/>
            <person name="Brachmann A."/>
            <person name="Corradi N."/>
        </authorList>
    </citation>
    <scope>NUCLEOTIDE SEQUENCE [LARGE SCALE GENOMIC DNA]</scope>
    <source>
        <strain evidence="1 2">A1</strain>
    </source>
</reference>
<evidence type="ECO:0000313" key="1">
    <source>
        <dbReference type="EMBL" id="PKC54064.1"/>
    </source>
</evidence>
<proteinExistence type="predicted"/>
<comment type="caution">
    <text evidence="1">The sequence shown here is derived from an EMBL/GenBank/DDBJ whole genome shotgun (WGS) entry which is preliminary data.</text>
</comment>
<name>A0A2N0QSP7_9GLOM</name>
<reference evidence="1 2" key="1">
    <citation type="submission" date="2017-10" db="EMBL/GenBank/DDBJ databases">
        <title>Extensive intraspecific genome diversity in a model arbuscular mycorrhizal fungus.</title>
        <authorList>
            <person name="Chen E.C.H."/>
            <person name="Morin E."/>
            <person name="Baudet D."/>
            <person name="Noel J."/>
            <person name="Ndikumana S."/>
            <person name="Charron P."/>
            <person name="St-Onge C."/>
            <person name="Giorgi J."/>
            <person name="Grigoriev I.V."/>
            <person name="Roux C."/>
            <person name="Martin F.M."/>
            <person name="Corradi N."/>
        </authorList>
    </citation>
    <scope>NUCLEOTIDE SEQUENCE [LARGE SCALE GENOMIC DNA]</scope>
    <source>
        <strain evidence="1 2">A1</strain>
    </source>
</reference>
<dbReference type="Proteomes" id="UP000232688">
    <property type="component" value="Unassembled WGS sequence"/>
</dbReference>
<organism evidence="1 2">
    <name type="scientific">Rhizophagus irregularis</name>
    <dbReference type="NCBI Taxonomy" id="588596"/>
    <lineage>
        <taxon>Eukaryota</taxon>
        <taxon>Fungi</taxon>
        <taxon>Fungi incertae sedis</taxon>
        <taxon>Mucoromycota</taxon>
        <taxon>Glomeromycotina</taxon>
        <taxon>Glomeromycetes</taxon>
        <taxon>Glomerales</taxon>
        <taxon>Glomeraceae</taxon>
        <taxon>Rhizophagus</taxon>
    </lineage>
</organism>
<dbReference type="VEuPathDB" id="FungiDB:RhiirA1_478044"/>
<sequence length="93" mass="11090">MASQNNLGSMYILRYIYSFTKRYIQKSCNIKIGYTQVNQAFNEDYFDYLYGIMTMETEWHFIIYTSDGIYCTSESKYQINLLKSTIKNNPELL</sequence>
<accession>A0A2N0QSP7</accession>
<dbReference type="AlphaFoldDB" id="A0A2N0QSP7"/>